<reference evidence="1" key="1">
    <citation type="journal article" date="2023" name="Int. J. Syst. Evol. Microbiol.">
        <title>Collibacillus ludicampi gen. nov., sp. nov., a new soil bacterium of the family Alicyclobacillaceae.</title>
        <authorList>
            <person name="Jojima T."/>
            <person name="Ioku Y."/>
            <person name="Fukuta Y."/>
            <person name="Shirasaka N."/>
            <person name="Matsumura Y."/>
            <person name="Mori M."/>
        </authorList>
    </citation>
    <scope>NUCLEOTIDE SEQUENCE</scope>
    <source>
        <strain evidence="1">TP075</strain>
    </source>
</reference>
<dbReference type="Proteomes" id="UP001057291">
    <property type="component" value="Unassembled WGS sequence"/>
</dbReference>
<dbReference type="RefSeq" id="WP_282199400.1">
    <property type="nucleotide sequence ID" value="NZ_BOQE01000001.1"/>
</dbReference>
<protein>
    <recommendedName>
        <fullName evidence="3">DUF4314 domain-containing protein</fullName>
    </recommendedName>
</protein>
<comment type="caution">
    <text evidence="1">The sequence shown here is derived from an EMBL/GenBank/DDBJ whole genome shotgun (WGS) entry which is preliminary data.</text>
</comment>
<organism evidence="1 2">
    <name type="scientific">Collibacillus ludicampi</name>
    <dbReference type="NCBI Taxonomy" id="2771369"/>
    <lineage>
        <taxon>Bacteria</taxon>
        <taxon>Bacillati</taxon>
        <taxon>Bacillota</taxon>
        <taxon>Bacilli</taxon>
        <taxon>Bacillales</taxon>
        <taxon>Alicyclobacillaceae</taxon>
        <taxon>Collibacillus</taxon>
    </lineage>
</organism>
<evidence type="ECO:0000313" key="2">
    <source>
        <dbReference type="Proteomes" id="UP001057291"/>
    </source>
</evidence>
<evidence type="ECO:0008006" key="3">
    <source>
        <dbReference type="Google" id="ProtNLM"/>
    </source>
</evidence>
<dbReference type="EMBL" id="BOQE01000001">
    <property type="protein sequence ID" value="GIM46280.1"/>
    <property type="molecule type" value="Genomic_DNA"/>
</dbReference>
<evidence type="ECO:0000313" key="1">
    <source>
        <dbReference type="EMBL" id="GIM46280.1"/>
    </source>
</evidence>
<proteinExistence type="predicted"/>
<gene>
    <name evidence="1" type="ORF">DNHGIG_18290</name>
</gene>
<accession>A0AAV4LEI9</accession>
<name>A0AAV4LEI9_9BACL</name>
<keyword evidence="2" id="KW-1185">Reference proteome</keyword>
<sequence length="65" mass="7747">MKRHALRYFDELKPRLFWKGDRVRVQGTNDKGEVIKTDGVYVHVKWDPGVDRGEIYLWNSLEKAE</sequence>
<dbReference type="AlphaFoldDB" id="A0AAV4LEI9"/>